<name>A0A1D2LZA2_BROTH</name>
<keyword evidence="1" id="KW-0812">Transmembrane</keyword>
<dbReference type="Proteomes" id="UP000243591">
    <property type="component" value="Chromosome"/>
</dbReference>
<protein>
    <submittedName>
        <fullName evidence="5">Predicted membrane protein</fullName>
    </submittedName>
</protein>
<keyword evidence="1" id="KW-0472">Membrane</keyword>
<feature type="domain" description="DUF7649" evidence="3">
    <location>
        <begin position="4"/>
        <end position="88"/>
    </location>
</feature>
<dbReference type="GO" id="GO:0016020">
    <property type="term" value="C:membrane"/>
    <property type="evidence" value="ECO:0007669"/>
    <property type="project" value="InterPro"/>
</dbReference>
<dbReference type="InterPro" id="IPR056066">
    <property type="entry name" value="DUF7649"/>
</dbReference>
<keyword evidence="6" id="KW-1185">Reference proteome</keyword>
<evidence type="ECO:0000313" key="4">
    <source>
        <dbReference type="EMBL" id="ATF25184.1"/>
    </source>
</evidence>
<dbReference type="AlphaFoldDB" id="A0A1D2LZA2"/>
<sequence>MKGKRQLYARLLMIFMLATVVELLFQRSLFILLIVGFSLVFLMHRRNKLNHTRQRSFLFWAGVVCIILAIGGTISFRIGVLIVLIVFIRHLLKMKRTADLISVQIKEAEAIHKDTVVSKNKIIGEYHFGESPFEWNDINIQFGIGDVIIDLGNTVLPPGENTAIIRGLVGDMRIVVPVDVGVALDYSAFSGQLNYPESDAVKTLRQETLVHYSENYHEATYKIKLVVSVIVGELEVMHV</sequence>
<reference evidence="5" key="2">
    <citation type="submission" date="2018-04" db="EMBL/GenBank/DDBJ databases">
        <authorList>
            <person name="Go L.Y."/>
            <person name="Mitchell J.A."/>
        </authorList>
    </citation>
    <scope>NUCLEOTIDE SEQUENCE</scope>
    <source>
        <strain evidence="5">BSAS1 3</strain>
    </source>
</reference>
<reference evidence="4 6" key="1">
    <citation type="submission" date="2017-09" db="EMBL/GenBank/DDBJ databases">
        <title>Complete Genome Sequences of Two Strains of the Meat Spoilage Bacterium Brochothrix thermosphacta Isolated from Ground Chicken.</title>
        <authorList>
            <person name="Paoli G.C."/>
            <person name="Wijey C."/>
            <person name="Chen C.-Y."/>
            <person name="Nguyen L."/>
            <person name="Yan X."/>
            <person name="Irwin P.L."/>
        </authorList>
    </citation>
    <scope>NUCLEOTIDE SEQUENCE [LARGE SCALE GENOMIC DNA]</scope>
    <source>
        <strain evidence="4 6">BI</strain>
    </source>
</reference>
<evidence type="ECO:0000259" key="3">
    <source>
        <dbReference type="Pfam" id="PF24661"/>
    </source>
</evidence>
<feature type="transmembrane region" description="Helical" evidence="1">
    <location>
        <begin position="12"/>
        <end position="37"/>
    </location>
</feature>
<evidence type="ECO:0000313" key="7">
    <source>
        <dbReference type="Proteomes" id="UP000270190"/>
    </source>
</evidence>
<proteinExistence type="predicted"/>
<dbReference type="EMBL" id="CP023483">
    <property type="protein sequence ID" value="ATF25184.1"/>
    <property type="molecule type" value="Genomic_DNA"/>
</dbReference>
<dbReference type="EMBL" id="OUNC01000002">
    <property type="protein sequence ID" value="SPP26555.1"/>
    <property type="molecule type" value="Genomic_DNA"/>
</dbReference>
<dbReference type="Proteomes" id="UP000270190">
    <property type="component" value="Unassembled WGS sequence"/>
</dbReference>
<organism evidence="4 6">
    <name type="scientific">Brochothrix thermosphacta</name>
    <name type="common">Microbacterium thermosphactum</name>
    <dbReference type="NCBI Taxonomy" id="2756"/>
    <lineage>
        <taxon>Bacteria</taxon>
        <taxon>Bacillati</taxon>
        <taxon>Bacillota</taxon>
        <taxon>Bacilli</taxon>
        <taxon>Bacillales</taxon>
        <taxon>Listeriaceae</taxon>
        <taxon>Brochothrix</taxon>
    </lineage>
</organism>
<dbReference type="KEGG" id="bths:CNY62_01615"/>
<dbReference type="InterPro" id="IPR024425">
    <property type="entry name" value="LiaF-like_C"/>
</dbReference>
<dbReference type="InterPro" id="IPR047793">
    <property type="entry name" value="LiaF_C"/>
</dbReference>
<dbReference type="PIRSF" id="PIRSF031509">
    <property type="entry name" value="Cell_wall_LiaF/YvqF"/>
    <property type="match status" value="1"/>
</dbReference>
<dbReference type="InterPro" id="IPR016975">
    <property type="entry name" value="Cell_wall_LiaF"/>
</dbReference>
<keyword evidence="1" id="KW-1133">Transmembrane helix</keyword>
<dbReference type="Pfam" id="PF09922">
    <property type="entry name" value="LiaF-like_C"/>
    <property type="match status" value="1"/>
</dbReference>
<evidence type="ECO:0000256" key="1">
    <source>
        <dbReference type="SAM" id="Phobius"/>
    </source>
</evidence>
<evidence type="ECO:0000259" key="2">
    <source>
        <dbReference type="Pfam" id="PF09922"/>
    </source>
</evidence>
<accession>A0A1D2LZA2</accession>
<feature type="transmembrane region" description="Helical" evidence="1">
    <location>
        <begin position="57"/>
        <end position="88"/>
    </location>
</feature>
<reference evidence="7" key="3">
    <citation type="submission" date="2018-04" db="EMBL/GenBank/DDBJ databases">
        <authorList>
            <person name="Illikoud N."/>
        </authorList>
    </citation>
    <scope>NUCLEOTIDE SEQUENCE [LARGE SCALE GENOMIC DNA]</scope>
</reference>
<evidence type="ECO:0000313" key="5">
    <source>
        <dbReference type="EMBL" id="SPP26555.1"/>
    </source>
</evidence>
<dbReference type="RefSeq" id="WP_029092239.1">
    <property type="nucleotide sequence ID" value="NZ_CBCPHX010000003.1"/>
</dbReference>
<dbReference type="OrthoDB" id="2351415at2"/>
<gene>
    <name evidence="5" type="ORF">BTBSAS_100024</name>
    <name evidence="4" type="ORF">CNY62_01615</name>
</gene>
<feature type="domain" description="Cell wall-active antibiotics response LiaF-like C-terminal" evidence="2">
    <location>
        <begin position="122"/>
        <end position="236"/>
    </location>
</feature>
<dbReference type="NCBIfam" id="NF040535">
    <property type="entry name" value="LiaF_C_term"/>
    <property type="match status" value="1"/>
</dbReference>
<dbReference type="STRING" id="2756.BFR44_01960"/>
<evidence type="ECO:0000313" key="6">
    <source>
        <dbReference type="Proteomes" id="UP000243591"/>
    </source>
</evidence>
<dbReference type="Pfam" id="PF24661">
    <property type="entry name" value="DUF7649"/>
    <property type="match status" value="1"/>
</dbReference>